<dbReference type="Gene3D" id="3.50.50.60">
    <property type="entry name" value="FAD/NAD(P)-binding domain"/>
    <property type="match status" value="2"/>
</dbReference>
<evidence type="ECO:0000256" key="1">
    <source>
        <dbReference type="ARBA" id="ARBA00010139"/>
    </source>
</evidence>
<dbReference type="Pfam" id="PF13738">
    <property type="entry name" value="Pyr_redox_3"/>
    <property type="match status" value="1"/>
</dbReference>
<reference evidence="4" key="1">
    <citation type="journal article" date="2014" name="Proc. Natl. Acad. Sci. U.S.A.">
        <title>Extensive sampling of basidiomycete genomes demonstrates inadequacy of the white-rot/brown-rot paradigm for wood decay fungi.</title>
        <authorList>
            <person name="Riley R."/>
            <person name="Salamov A.A."/>
            <person name="Brown D.W."/>
            <person name="Nagy L.G."/>
            <person name="Floudas D."/>
            <person name="Held B.W."/>
            <person name="Levasseur A."/>
            <person name="Lombard V."/>
            <person name="Morin E."/>
            <person name="Otillar R."/>
            <person name="Lindquist E.A."/>
            <person name="Sun H."/>
            <person name="LaButti K.M."/>
            <person name="Schmutz J."/>
            <person name="Jabbour D."/>
            <person name="Luo H."/>
            <person name="Baker S.E."/>
            <person name="Pisabarro A.G."/>
            <person name="Walton J.D."/>
            <person name="Blanchette R.A."/>
            <person name="Henrissat B."/>
            <person name="Martin F."/>
            <person name="Cullen D."/>
            <person name="Hibbett D.S."/>
            <person name="Grigoriev I.V."/>
        </authorList>
    </citation>
    <scope>NUCLEOTIDE SEQUENCE [LARGE SCALE GENOMIC DNA]</scope>
    <source>
        <strain evidence="4">CBS 339.88</strain>
    </source>
</reference>
<dbReference type="InterPro" id="IPR036188">
    <property type="entry name" value="FAD/NAD-bd_sf"/>
</dbReference>
<keyword evidence="2" id="KW-1133">Transmembrane helix</keyword>
<keyword evidence="2" id="KW-0812">Transmembrane</keyword>
<dbReference type="PRINTS" id="PR00368">
    <property type="entry name" value="FADPNR"/>
</dbReference>
<evidence type="ECO:0008006" key="5">
    <source>
        <dbReference type="Google" id="ProtNLM"/>
    </source>
</evidence>
<feature type="transmembrane region" description="Helical" evidence="2">
    <location>
        <begin position="6"/>
        <end position="25"/>
    </location>
</feature>
<dbReference type="AlphaFoldDB" id="A0A067SYQ5"/>
<dbReference type="HOGENOM" id="CLU_006937_7_0_1"/>
<dbReference type="SUPFAM" id="SSF51905">
    <property type="entry name" value="FAD/NAD(P)-binding domain"/>
    <property type="match status" value="2"/>
</dbReference>
<proteinExistence type="inferred from homology"/>
<keyword evidence="2" id="KW-0472">Membrane</keyword>
<evidence type="ECO:0000313" key="4">
    <source>
        <dbReference type="Proteomes" id="UP000027222"/>
    </source>
</evidence>
<dbReference type="EMBL" id="KL142379">
    <property type="protein sequence ID" value="KDR75986.1"/>
    <property type="molecule type" value="Genomic_DNA"/>
</dbReference>
<protein>
    <recommendedName>
        <fullName evidence="5">FAD/NAD(P)-binding domain-containing protein</fullName>
    </recommendedName>
</protein>
<dbReference type="InterPro" id="IPR051209">
    <property type="entry name" value="FAD-bind_Monooxygenase_sf"/>
</dbReference>
<accession>A0A067SYQ5</accession>
<dbReference type="OrthoDB" id="74360at2759"/>
<name>A0A067SYQ5_GALM3</name>
<dbReference type="Proteomes" id="UP000027222">
    <property type="component" value="Unassembled WGS sequence"/>
</dbReference>
<gene>
    <name evidence="3" type="ORF">GALMADRAFT_139748</name>
</gene>
<evidence type="ECO:0000313" key="3">
    <source>
        <dbReference type="EMBL" id="KDR75986.1"/>
    </source>
</evidence>
<dbReference type="PANTHER" id="PTHR42877:SF4">
    <property type="entry name" value="FAD_NAD(P)-BINDING DOMAIN-CONTAINING PROTEIN-RELATED"/>
    <property type="match status" value="1"/>
</dbReference>
<dbReference type="PANTHER" id="PTHR42877">
    <property type="entry name" value="L-ORNITHINE N(5)-MONOOXYGENASE-RELATED"/>
    <property type="match status" value="1"/>
</dbReference>
<comment type="similarity">
    <text evidence="1">Belongs to the FAD-binding monooxygenase family.</text>
</comment>
<organism evidence="3 4">
    <name type="scientific">Galerina marginata (strain CBS 339.88)</name>
    <dbReference type="NCBI Taxonomy" id="685588"/>
    <lineage>
        <taxon>Eukaryota</taxon>
        <taxon>Fungi</taxon>
        <taxon>Dikarya</taxon>
        <taxon>Basidiomycota</taxon>
        <taxon>Agaricomycotina</taxon>
        <taxon>Agaricomycetes</taxon>
        <taxon>Agaricomycetidae</taxon>
        <taxon>Agaricales</taxon>
        <taxon>Agaricineae</taxon>
        <taxon>Strophariaceae</taxon>
        <taxon>Galerina</taxon>
    </lineage>
</organism>
<dbReference type="PRINTS" id="PR00469">
    <property type="entry name" value="PNDRDTASEII"/>
</dbReference>
<evidence type="ECO:0000256" key="2">
    <source>
        <dbReference type="SAM" id="Phobius"/>
    </source>
</evidence>
<sequence>MSSPSSLGPSIVIIGAGFGGIAAAIKLKRQGVKSFTIFEKASEVGGTWRDNTYPGCTSDISVHFYSLSTDLNPDWDRTCAYQPSILAYLKTVVDKHGLAPHVIFNTKVISAEWNSATQAYTVTTEDVASGSRSTRVANIVISAQGALSVPKHPNILGLKDFRGQIMHTATWDKAVDLRGKRVAVIGNGSSAAQTVSRIAYLDGIQLTQFVRTPNWMLPAMSVNITRPFHWAFRHIPFSTRSFRWVLFWVSEFYYLSIFKLHFMRKPLSMLAKTFIQTYAPKEYLPLLLPQFPVGCRRIVFEDRYLPALHLPNVSLRSGTEIASIVTDGIIMQDDKKVAFDVIICATGFSAGGLQFLVRGVDSTLQEFYDKNGGPSAYLGSTVPGFPNLYQLFGPNTATGYTSVVFTLETQVDYMMQLIKPVLERKFLSFDVTPEANNRYNTKLQGMFKDSVFTFCGSWYRAGGSGKNVMVFPSTMILFWWWCRSVVWSDYQVIGPNGRQMKDVSTLGANSKLVAAAYTAVSCAVVALAYLASQH</sequence>
<dbReference type="STRING" id="685588.A0A067SYQ5"/>
<keyword evidence="4" id="KW-1185">Reference proteome</keyword>